<keyword evidence="3" id="KW-0833">Ubl conjugation pathway</keyword>
<dbReference type="InterPro" id="IPR031127">
    <property type="entry name" value="E3_UB_ligase_RBR"/>
</dbReference>
<evidence type="ECO:0000256" key="4">
    <source>
        <dbReference type="ARBA" id="ARBA00022833"/>
    </source>
</evidence>
<dbReference type="SUPFAM" id="SSF57850">
    <property type="entry name" value="RING/U-box"/>
    <property type="match status" value="1"/>
</dbReference>
<dbReference type="EMBL" id="ML992691">
    <property type="protein sequence ID" value="KAF2208818.1"/>
    <property type="molecule type" value="Genomic_DNA"/>
</dbReference>
<feature type="domain" description="IBR" evidence="6">
    <location>
        <begin position="167"/>
        <end position="207"/>
    </location>
</feature>
<dbReference type="Gene3D" id="1.20.120.1750">
    <property type="match status" value="1"/>
</dbReference>
<dbReference type="InterPro" id="IPR002867">
    <property type="entry name" value="IBR_dom"/>
</dbReference>
<proteinExistence type="predicted"/>
<evidence type="ECO:0000256" key="3">
    <source>
        <dbReference type="ARBA" id="ARBA00022786"/>
    </source>
</evidence>
<feature type="region of interest" description="Disordered" evidence="5">
    <location>
        <begin position="320"/>
        <end position="342"/>
    </location>
</feature>
<accession>A0A6A6F2Y1</accession>
<keyword evidence="1" id="KW-0479">Metal-binding</keyword>
<keyword evidence="2" id="KW-0863">Zinc-finger</keyword>
<dbReference type="GO" id="GO:0008270">
    <property type="term" value="F:zinc ion binding"/>
    <property type="evidence" value="ECO:0007669"/>
    <property type="project" value="UniProtKB-KW"/>
</dbReference>
<protein>
    <recommendedName>
        <fullName evidence="6">IBR domain-containing protein</fullName>
    </recommendedName>
</protein>
<dbReference type="CDD" id="cd22584">
    <property type="entry name" value="Rcat_RBR_unk"/>
    <property type="match status" value="1"/>
</dbReference>
<evidence type="ECO:0000313" key="7">
    <source>
        <dbReference type="EMBL" id="KAF2208818.1"/>
    </source>
</evidence>
<keyword evidence="8" id="KW-1185">Reference proteome</keyword>
<feature type="compositionally biased region" description="Basic and acidic residues" evidence="5">
    <location>
        <begin position="327"/>
        <end position="342"/>
    </location>
</feature>
<dbReference type="GO" id="GO:0004842">
    <property type="term" value="F:ubiquitin-protein transferase activity"/>
    <property type="evidence" value="ECO:0007669"/>
    <property type="project" value="InterPro"/>
</dbReference>
<dbReference type="OrthoDB" id="10009520at2759"/>
<feature type="region of interest" description="Disordered" evidence="5">
    <location>
        <begin position="358"/>
        <end position="381"/>
    </location>
</feature>
<dbReference type="Pfam" id="PF01485">
    <property type="entry name" value="IBR"/>
    <property type="match status" value="1"/>
</dbReference>
<organism evidence="7 8">
    <name type="scientific">Cercospora zeae-maydis SCOH1-5</name>
    <dbReference type="NCBI Taxonomy" id="717836"/>
    <lineage>
        <taxon>Eukaryota</taxon>
        <taxon>Fungi</taxon>
        <taxon>Dikarya</taxon>
        <taxon>Ascomycota</taxon>
        <taxon>Pezizomycotina</taxon>
        <taxon>Dothideomycetes</taxon>
        <taxon>Dothideomycetidae</taxon>
        <taxon>Mycosphaerellales</taxon>
        <taxon>Mycosphaerellaceae</taxon>
        <taxon>Cercospora</taxon>
    </lineage>
</organism>
<evidence type="ECO:0000256" key="2">
    <source>
        <dbReference type="ARBA" id="ARBA00022771"/>
    </source>
</evidence>
<evidence type="ECO:0000313" key="8">
    <source>
        <dbReference type="Proteomes" id="UP000799539"/>
    </source>
</evidence>
<evidence type="ECO:0000259" key="6">
    <source>
        <dbReference type="Pfam" id="PF01485"/>
    </source>
</evidence>
<dbReference type="Proteomes" id="UP000799539">
    <property type="component" value="Unassembled WGS sequence"/>
</dbReference>
<name>A0A6A6F2Y1_9PEZI</name>
<evidence type="ECO:0000256" key="5">
    <source>
        <dbReference type="SAM" id="MobiDB-lite"/>
    </source>
</evidence>
<sequence length="419" mass="46836">MAVSTIKNVVSPTAECPICCNEVFCHDFVFIHADQACHGCVKQIFTNAILSEASYPPVWAGHTLPLTEYQHILGSALSTEFARKAAQYDVPWDERVICKNQSGHTTGGEVFVGRLHTQKTNTTTIKSCDECTHIFCLLCAEHIQSSTNEHHCKEAETDPNFTGLTRGKDYQLCPGCSTAVELRDGCNHVVCTCSQDFCFICGQEAQGDSNHWVPGRCPRYKHVDSGAASWDAVYTGVDEEVTAFPFAEQLERLLAAQESVLWQDAFIEDRAQQPGTLREIFRPDPVAHVVARHRQRREARREARRAAAAINPTSAERYFGGNRTARRRADTPHPQSHQDEQARRVAGEALLLLASARPRATRARSNNTRSVAANPRQHQHVHSSRHVAFDPMQHTFDHSIDLTVEEDTEIEIIDLTNDD</sequence>
<keyword evidence="4" id="KW-0862">Zinc</keyword>
<dbReference type="GO" id="GO:0016567">
    <property type="term" value="P:protein ubiquitination"/>
    <property type="evidence" value="ECO:0007669"/>
    <property type="project" value="InterPro"/>
</dbReference>
<dbReference type="AlphaFoldDB" id="A0A6A6F2Y1"/>
<evidence type="ECO:0000256" key="1">
    <source>
        <dbReference type="ARBA" id="ARBA00022723"/>
    </source>
</evidence>
<feature type="compositionally biased region" description="Low complexity" evidence="5">
    <location>
        <begin position="358"/>
        <end position="369"/>
    </location>
</feature>
<dbReference type="PANTHER" id="PTHR11685">
    <property type="entry name" value="RBR FAMILY RING FINGER AND IBR DOMAIN-CONTAINING"/>
    <property type="match status" value="1"/>
</dbReference>
<gene>
    <name evidence="7" type="ORF">CERZMDRAFT_101028</name>
</gene>
<reference evidence="7" key="1">
    <citation type="journal article" date="2020" name="Stud. Mycol.">
        <title>101 Dothideomycetes genomes: a test case for predicting lifestyles and emergence of pathogens.</title>
        <authorList>
            <person name="Haridas S."/>
            <person name="Albert R."/>
            <person name="Binder M."/>
            <person name="Bloem J."/>
            <person name="Labutti K."/>
            <person name="Salamov A."/>
            <person name="Andreopoulos B."/>
            <person name="Baker S."/>
            <person name="Barry K."/>
            <person name="Bills G."/>
            <person name="Bluhm B."/>
            <person name="Cannon C."/>
            <person name="Castanera R."/>
            <person name="Culley D."/>
            <person name="Daum C."/>
            <person name="Ezra D."/>
            <person name="Gonzalez J."/>
            <person name="Henrissat B."/>
            <person name="Kuo A."/>
            <person name="Liang C."/>
            <person name="Lipzen A."/>
            <person name="Lutzoni F."/>
            <person name="Magnuson J."/>
            <person name="Mondo S."/>
            <person name="Nolan M."/>
            <person name="Ohm R."/>
            <person name="Pangilinan J."/>
            <person name="Park H.-J."/>
            <person name="Ramirez L."/>
            <person name="Alfaro M."/>
            <person name="Sun H."/>
            <person name="Tritt A."/>
            <person name="Yoshinaga Y."/>
            <person name="Zwiers L.-H."/>
            <person name="Turgeon B."/>
            <person name="Goodwin S."/>
            <person name="Spatafora J."/>
            <person name="Crous P."/>
            <person name="Grigoriev I."/>
        </authorList>
    </citation>
    <scope>NUCLEOTIDE SEQUENCE</scope>
    <source>
        <strain evidence="7">SCOH1-5</strain>
    </source>
</reference>